<reference evidence="3" key="2">
    <citation type="submission" date="2022-01" db="EMBL/GenBank/DDBJ databases">
        <authorList>
            <person name="Yamashiro T."/>
            <person name="Shiraishi A."/>
            <person name="Satake H."/>
            <person name="Nakayama K."/>
        </authorList>
    </citation>
    <scope>NUCLEOTIDE SEQUENCE</scope>
</reference>
<sequence length="566" mass="63727">MQNLKDISNPTTAIDMTLVLMAKEFTLNDTTPTNNNQRSSSNPCNMQIAQPGMNMEQDRHMLMVEDNVGNQFRPNSRIQNGYNVVKNVRNQNGNGNVTVARVESNGNGNNENQIRCYNCQAMDHYARNYTDFDFMAAAGAYDKIEEVTMNYTLKDNLQQGSTSGIQTDNALVYDSNGSAKVHHDTNCYDNGIFNMFTQEDQYTELLNPITEPHMIQQNNSNVISMQSSVEHNRGTIEQHPATVEETRFGIEIERLLRAVVSKDIMSIMQNPTVVDTSDLQTELESYKDMQQKIERLQAQLGDLKGKSEDTPCVSDTLDLLSSAGNNIKLVVRNDKSEVVCATCKQCLITANHDVYVSKYVNDMNSSKKNQHANVSEGANQKKHKQNVKKSKKLGSEERITSSRPSKPRTCLSQVKDNKIDLLVQQYEQFTILKEESIDSGFARFNTIITSLKALNESFSSKNYVRKFLRALHPKWRAKERVKSIALKAKKESSDDETSTSVSDDEEYDMAESVIRNALDAVIQIISLVIVQKPPRNKDQKAFIGGSWSDNKNDADDKANDETCLMA</sequence>
<feature type="region of interest" description="Disordered" evidence="2">
    <location>
        <begin position="540"/>
        <end position="566"/>
    </location>
</feature>
<feature type="compositionally biased region" description="Polar residues" evidence="2">
    <location>
        <begin position="365"/>
        <end position="378"/>
    </location>
</feature>
<accession>A0ABQ5BY60</accession>
<feature type="compositionally biased region" description="Basic residues" evidence="2">
    <location>
        <begin position="380"/>
        <end position="392"/>
    </location>
</feature>
<protein>
    <recommendedName>
        <fullName evidence="5">UBN2 domain-containing protein</fullName>
    </recommendedName>
</protein>
<gene>
    <name evidence="3" type="ORF">Tco_0878481</name>
</gene>
<keyword evidence="4" id="KW-1185">Reference proteome</keyword>
<evidence type="ECO:0008006" key="5">
    <source>
        <dbReference type="Google" id="ProtNLM"/>
    </source>
</evidence>
<dbReference type="EMBL" id="BQNB010013745">
    <property type="protein sequence ID" value="GJT19775.1"/>
    <property type="molecule type" value="Genomic_DNA"/>
</dbReference>
<feature type="compositionally biased region" description="Basic and acidic residues" evidence="2">
    <location>
        <begin position="550"/>
        <end position="560"/>
    </location>
</feature>
<reference evidence="3" key="1">
    <citation type="journal article" date="2022" name="Int. J. Mol. Sci.">
        <title>Draft Genome of Tanacetum Coccineum: Genomic Comparison of Closely Related Tanacetum-Family Plants.</title>
        <authorList>
            <person name="Yamashiro T."/>
            <person name="Shiraishi A."/>
            <person name="Nakayama K."/>
            <person name="Satake H."/>
        </authorList>
    </citation>
    <scope>NUCLEOTIDE SEQUENCE</scope>
</reference>
<feature type="coiled-coil region" evidence="1">
    <location>
        <begin position="279"/>
        <end position="306"/>
    </location>
</feature>
<evidence type="ECO:0000256" key="2">
    <source>
        <dbReference type="SAM" id="MobiDB-lite"/>
    </source>
</evidence>
<proteinExistence type="predicted"/>
<evidence type="ECO:0000256" key="1">
    <source>
        <dbReference type="SAM" id="Coils"/>
    </source>
</evidence>
<evidence type="ECO:0000313" key="4">
    <source>
        <dbReference type="Proteomes" id="UP001151760"/>
    </source>
</evidence>
<name>A0ABQ5BY60_9ASTR</name>
<feature type="region of interest" description="Disordered" evidence="2">
    <location>
        <begin position="365"/>
        <end position="410"/>
    </location>
</feature>
<evidence type="ECO:0000313" key="3">
    <source>
        <dbReference type="EMBL" id="GJT19775.1"/>
    </source>
</evidence>
<dbReference type="Proteomes" id="UP001151760">
    <property type="component" value="Unassembled WGS sequence"/>
</dbReference>
<keyword evidence="1" id="KW-0175">Coiled coil</keyword>
<comment type="caution">
    <text evidence="3">The sequence shown here is derived from an EMBL/GenBank/DDBJ whole genome shotgun (WGS) entry which is preliminary data.</text>
</comment>
<organism evidence="3 4">
    <name type="scientific">Tanacetum coccineum</name>
    <dbReference type="NCBI Taxonomy" id="301880"/>
    <lineage>
        <taxon>Eukaryota</taxon>
        <taxon>Viridiplantae</taxon>
        <taxon>Streptophyta</taxon>
        <taxon>Embryophyta</taxon>
        <taxon>Tracheophyta</taxon>
        <taxon>Spermatophyta</taxon>
        <taxon>Magnoliopsida</taxon>
        <taxon>eudicotyledons</taxon>
        <taxon>Gunneridae</taxon>
        <taxon>Pentapetalae</taxon>
        <taxon>asterids</taxon>
        <taxon>campanulids</taxon>
        <taxon>Asterales</taxon>
        <taxon>Asteraceae</taxon>
        <taxon>Asteroideae</taxon>
        <taxon>Anthemideae</taxon>
        <taxon>Anthemidinae</taxon>
        <taxon>Tanacetum</taxon>
    </lineage>
</organism>